<keyword evidence="12 18" id="KW-0804">Transcription</keyword>
<dbReference type="InterPro" id="IPR032201">
    <property type="entry name" value="COE_HLH"/>
</dbReference>
<keyword evidence="7" id="KW-0832">Ubl conjugation</keyword>
<dbReference type="InterPro" id="IPR003523">
    <property type="entry name" value="Transcription_factor_COE"/>
</dbReference>
<sequence length="898" mass="98168">MFSIQDSLPRGALTMKEEPLPTGMTPVRSWMQGAGILDANTAAQSGVGLARAHFEKQPPSNLRKSNFFHFVLALYDRQGQPVEIERTSYVDFVEKDKFDIFFSLTHSHTLTHTLSHTLTHSQVCVCCCSQFFLKFFLKCNQNCLKNAGNPRDMRRFQVVVSTTVNVDGHVLAVSDNMFVHNNSKHGRRARRLDPSEAATPCIKAISPSEGWTTGGATVILIGDNFFDGLQVVFGTMLVWSELITPHAIRVQTPPRHIPGVVEVTLSYKSKQFCKGAPGRFVYTALNEPTIDYGFQRLQKVIPRHPGDPERLPKEVLLKRAADLVEALYGMPHNNQEIILKRAADLTEALYSVPRSHNQLPSLTGSAAHSGMMGVNSFSSQLAVNISEASQADQGYSRNSNSVSPRGYVPSSTPQQSNYNTITSTMNGYGAGMTNLGVPGSPSFLNGSTNSAYANVDELPSCFVEVMKRRSVMESSCCCLEGAGVFWSRVKSKLACGERSIVLASVSKSSASLSETRLESIELAGVSVPGLQSRAGSLLSIAEDQNSPVSRGGLFGSARPAEARLQAQLTFPPPSAPTLMSCEVSFLNAQRSLAQAGAPRLRQQTPKENLHPSLSLHMLGPAPRRGCQAELNADQPGEEELNATQITFTEPRAMMDTKARDARSGLLLDGLRGPVAMEMEREDQPTNISMFLKTHHDFSAPLAAFTAAQQQLYSIAITTQKPRRAGCDIVWIKKKKNTPSTWQQILQNLKIQFSIDGRVTRQAVVGYPSGRGRVPVRPCSGTRQAVVGYPSGRAQNKHVDGLQGVHAGGASTLGELDEARPVSQTSSDMLIIKHVVTDFINRTRHLSSRYASTPQVKTQLYVKHTERLKNVHTALHTSAFILDYVYLSLFVNDEEGGSV</sequence>
<keyword evidence="9 18" id="KW-0805">Transcription regulation</keyword>
<evidence type="ECO:0000256" key="18">
    <source>
        <dbReference type="RuleBase" id="RU004489"/>
    </source>
</evidence>
<evidence type="ECO:0000256" key="11">
    <source>
        <dbReference type="ARBA" id="ARBA00023159"/>
    </source>
</evidence>
<comment type="function">
    <text evidence="14">Key pioneer transcription factor of B-cell specification and commitment. Recognizes variations of the palindromic sequence 5'-ATTCCCNNGGGAATT-3'. Operates in a transcription factor network to activate B-cell-specific genes and repress genes associated with alternative cell fates. For instance, positively regulates many B-cell specific genes including BCR or CD40 while repressing genes that direct cells into alternative lineages, including GATA3 and TCF7 for the T-cell lineage. In addition to its role during lymphopoiesis, controls the thermogenic gene program in adipocytes during development and in response to environmental cold.</text>
</comment>
<keyword evidence="10 18" id="KW-0238">DNA-binding</keyword>
<dbReference type="EMBL" id="KQ041787">
    <property type="protein sequence ID" value="KKF22852.1"/>
    <property type="molecule type" value="Genomic_DNA"/>
</dbReference>
<evidence type="ECO:0000256" key="15">
    <source>
        <dbReference type="ARBA" id="ARBA00063670"/>
    </source>
</evidence>
<comment type="similarity">
    <text evidence="2 18">Belongs to the COE family.</text>
</comment>
<dbReference type="InterPro" id="IPR032200">
    <property type="entry name" value="COE_DBD"/>
</dbReference>
<keyword evidence="5 18" id="KW-0863">Zinc-finger</keyword>
<evidence type="ECO:0000259" key="20">
    <source>
        <dbReference type="SMART" id="SM00429"/>
    </source>
</evidence>
<dbReference type="GO" id="GO:0008270">
    <property type="term" value="F:zinc ion binding"/>
    <property type="evidence" value="ECO:0007669"/>
    <property type="project" value="UniProtKB-KW"/>
</dbReference>
<reference evidence="21" key="1">
    <citation type="journal article" date="2015" name="PLoS Genet.">
        <title>Genome Sequencing of the Perciform Fish Larimichthys crocea Provides Insights into Molecular and Genetic Mechanisms of Stress Adaptation.</title>
        <authorList>
            <person name="Ao J."/>
            <person name="Mu Y."/>
            <person name="Xiang L.X."/>
            <person name="Fan D."/>
            <person name="Feng M."/>
            <person name="Zhang S."/>
            <person name="Shi Q."/>
            <person name="Zhu L.Y."/>
            <person name="Li T."/>
            <person name="Ding Y."/>
            <person name="Nie L."/>
            <person name="Li Q."/>
            <person name="Dong W.R."/>
            <person name="Jiang L."/>
            <person name="Sun B."/>
            <person name="Zhang X."/>
            <person name="Li M."/>
            <person name="Zhang H.Q."/>
            <person name="Xie S."/>
            <person name="Zhu Y."/>
            <person name="Jiang X."/>
            <person name="Wang X."/>
            <person name="Mu P."/>
            <person name="Chen W."/>
            <person name="Yue Z."/>
            <person name="Wang Z."/>
            <person name="Wang J."/>
            <person name="Shao J.Z."/>
            <person name="Chen X."/>
        </authorList>
    </citation>
    <scope>NUCLEOTIDE SEQUENCE [LARGE SCALE GENOMIC DNA]</scope>
    <source>
        <strain evidence="21">SSNF</strain>
        <tissue evidence="21">Blood</tissue>
    </source>
</reference>
<comment type="subunit">
    <text evidence="15">Homodimer. Interacts with ZNF423 and ZNF521, leading to prevent EBF1 to bind DNA and activate target genes. Interacts with CCR4-NOT component CNOT3.</text>
</comment>
<dbReference type="GO" id="GO:0007399">
    <property type="term" value="P:nervous system development"/>
    <property type="evidence" value="ECO:0007669"/>
    <property type="project" value="UniProtKB-ARBA"/>
</dbReference>
<dbReference type="Gene3D" id="1.10.287.4280">
    <property type="match status" value="1"/>
</dbReference>
<evidence type="ECO:0000256" key="3">
    <source>
        <dbReference type="ARBA" id="ARBA00022499"/>
    </source>
</evidence>
<evidence type="ECO:0000256" key="16">
    <source>
        <dbReference type="ARBA" id="ARBA00067873"/>
    </source>
</evidence>
<dbReference type="InterPro" id="IPR038173">
    <property type="entry name" value="COE_DBD_sf"/>
</dbReference>
<dbReference type="GO" id="GO:0003677">
    <property type="term" value="F:DNA binding"/>
    <property type="evidence" value="ECO:0007669"/>
    <property type="project" value="UniProtKB-KW"/>
</dbReference>
<dbReference type="InterPro" id="IPR014756">
    <property type="entry name" value="Ig_E-set"/>
</dbReference>
<dbReference type="FunFam" id="2.60.40.10:FF:001696">
    <property type="entry name" value="Transcription factor COE3"/>
    <property type="match status" value="1"/>
</dbReference>
<evidence type="ECO:0000256" key="4">
    <source>
        <dbReference type="ARBA" id="ARBA00022723"/>
    </source>
</evidence>
<proteinExistence type="inferred from homology"/>
<dbReference type="Pfam" id="PF01833">
    <property type="entry name" value="TIG"/>
    <property type="match status" value="1"/>
</dbReference>
<dbReference type="Gene3D" id="2.60.40.10">
    <property type="entry name" value="Immunoglobulins"/>
    <property type="match status" value="1"/>
</dbReference>
<evidence type="ECO:0000256" key="1">
    <source>
        <dbReference type="ARBA" id="ARBA00004123"/>
    </source>
</evidence>
<name>A0A0F8AIX8_LARCR</name>
<keyword evidence="3" id="KW-1017">Isopeptide bond</keyword>
<evidence type="ECO:0000256" key="2">
    <source>
        <dbReference type="ARBA" id="ARBA00010340"/>
    </source>
</evidence>
<dbReference type="SUPFAM" id="SSF81296">
    <property type="entry name" value="E set domains"/>
    <property type="match status" value="1"/>
</dbReference>
<evidence type="ECO:0000256" key="6">
    <source>
        <dbReference type="ARBA" id="ARBA00022833"/>
    </source>
</evidence>
<keyword evidence="13 18" id="KW-0539">Nucleus</keyword>
<keyword evidence="18" id="KW-0217">Developmental protein</keyword>
<dbReference type="Pfam" id="PF16423">
    <property type="entry name" value="COE1_HLH"/>
    <property type="match status" value="1"/>
</dbReference>
<dbReference type="Gene3D" id="2.60.40.3180">
    <property type="entry name" value="Transcription factor COE1, DNA-binding domain"/>
    <property type="match status" value="2"/>
</dbReference>
<accession>A0A0F8AIX8</accession>
<dbReference type="Pfam" id="PF16422">
    <property type="entry name" value="COE1_DBD"/>
    <property type="match status" value="2"/>
</dbReference>
<dbReference type="SMART" id="SM00429">
    <property type="entry name" value="IPT"/>
    <property type="match status" value="1"/>
</dbReference>
<evidence type="ECO:0000256" key="17">
    <source>
        <dbReference type="ARBA" id="ARBA00076923"/>
    </source>
</evidence>
<organism evidence="21">
    <name type="scientific">Larimichthys crocea</name>
    <name type="common">Large yellow croaker</name>
    <name type="synonym">Pseudosciaena crocea</name>
    <dbReference type="NCBI Taxonomy" id="215358"/>
    <lineage>
        <taxon>Eukaryota</taxon>
        <taxon>Metazoa</taxon>
        <taxon>Chordata</taxon>
        <taxon>Craniata</taxon>
        <taxon>Vertebrata</taxon>
        <taxon>Euteleostomi</taxon>
        <taxon>Actinopterygii</taxon>
        <taxon>Neopterygii</taxon>
        <taxon>Teleostei</taxon>
        <taxon>Neoteleostei</taxon>
        <taxon>Acanthomorphata</taxon>
        <taxon>Eupercaria</taxon>
        <taxon>Sciaenidae</taxon>
        <taxon>Larimichthys</taxon>
    </lineage>
</organism>
<protein>
    <recommendedName>
        <fullName evidence="16">Transcription factor COE1</fullName>
    </recommendedName>
    <alternativeName>
        <fullName evidence="17">Early B-cell factor</fullName>
    </alternativeName>
</protein>
<feature type="region of interest" description="Disordered" evidence="19">
    <location>
        <begin position="392"/>
        <end position="418"/>
    </location>
</feature>
<keyword evidence="4 18" id="KW-0479">Metal-binding</keyword>
<evidence type="ECO:0000256" key="5">
    <source>
        <dbReference type="ARBA" id="ARBA00022771"/>
    </source>
</evidence>
<dbReference type="FunFam" id="1.10.287.4280:FF:000001">
    <property type="entry name" value="transcription factor COE1 isoform X2"/>
    <property type="match status" value="1"/>
</dbReference>
<dbReference type="AlphaFoldDB" id="A0A0F8AIX8"/>
<evidence type="ECO:0000256" key="10">
    <source>
        <dbReference type="ARBA" id="ARBA00023125"/>
    </source>
</evidence>
<dbReference type="InterPro" id="IPR013783">
    <property type="entry name" value="Ig-like_fold"/>
</dbReference>
<dbReference type="GO" id="GO:0003700">
    <property type="term" value="F:DNA-binding transcription factor activity"/>
    <property type="evidence" value="ECO:0007669"/>
    <property type="project" value="InterPro"/>
</dbReference>
<dbReference type="InterPro" id="IPR038006">
    <property type="entry name" value="COE_IPT"/>
</dbReference>
<keyword evidence="6 18" id="KW-0862">Zinc</keyword>
<keyword evidence="8" id="KW-0007">Acetylation</keyword>
<dbReference type="CDD" id="cd01175">
    <property type="entry name" value="IPT_COE"/>
    <property type="match status" value="1"/>
</dbReference>
<dbReference type="PANTHER" id="PTHR10747">
    <property type="entry name" value="TRANSCRIPTION FACTOR COE FAMILY MEMBER"/>
    <property type="match status" value="1"/>
</dbReference>
<evidence type="ECO:0000256" key="8">
    <source>
        <dbReference type="ARBA" id="ARBA00022990"/>
    </source>
</evidence>
<gene>
    <name evidence="21" type="ORF">EH28_02025</name>
</gene>
<evidence type="ECO:0000313" key="21">
    <source>
        <dbReference type="EMBL" id="KKF22852.1"/>
    </source>
</evidence>
<evidence type="ECO:0000256" key="7">
    <source>
        <dbReference type="ARBA" id="ARBA00022843"/>
    </source>
</evidence>
<feature type="domain" description="IPT/TIG" evidence="20">
    <location>
        <begin position="199"/>
        <end position="283"/>
    </location>
</feature>
<evidence type="ECO:0000256" key="12">
    <source>
        <dbReference type="ARBA" id="ARBA00023163"/>
    </source>
</evidence>
<dbReference type="InterPro" id="IPR002909">
    <property type="entry name" value="IPT_dom"/>
</dbReference>
<comment type="subcellular location">
    <subcellularLocation>
        <location evidence="1 18">Nucleus</location>
    </subcellularLocation>
</comment>
<evidence type="ECO:0000256" key="13">
    <source>
        <dbReference type="ARBA" id="ARBA00023242"/>
    </source>
</evidence>
<evidence type="ECO:0000256" key="9">
    <source>
        <dbReference type="ARBA" id="ARBA00023015"/>
    </source>
</evidence>
<dbReference type="GO" id="GO:0005634">
    <property type="term" value="C:nucleus"/>
    <property type="evidence" value="ECO:0007669"/>
    <property type="project" value="UniProtKB-SubCell"/>
</dbReference>
<keyword evidence="11" id="KW-0010">Activator</keyword>
<dbReference type="FunFam" id="2.60.40.3180:FF:000004">
    <property type="entry name" value="Transcription factor COE1"/>
    <property type="match status" value="1"/>
</dbReference>
<evidence type="ECO:0000256" key="19">
    <source>
        <dbReference type="SAM" id="MobiDB-lite"/>
    </source>
</evidence>
<evidence type="ECO:0000256" key="14">
    <source>
        <dbReference type="ARBA" id="ARBA00054317"/>
    </source>
</evidence>